<evidence type="ECO:0008006" key="3">
    <source>
        <dbReference type="Google" id="ProtNLM"/>
    </source>
</evidence>
<name>A0AAU9IX91_9CILI</name>
<protein>
    <recommendedName>
        <fullName evidence="3">Phycobilisome rod-core linker polypeptide</fullName>
    </recommendedName>
</protein>
<gene>
    <name evidence="1" type="ORF">BSTOLATCC_MIC20764</name>
</gene>
<evidence type="ECO:0000313" key="1">
    <source>
        <dbReference type="EMBL" id="CAG9318288.1"/>
    </source>
</evidence>
<dbReference type="EMBL" id="CAJZBQ010000020">
    <property type="protein sequence ID" value="CAG9318288.1"/>
    <property type="molecule type" value="Genomic_DNA"/>
</dbReference>
<sequence length="175" mass="20802">MQDYGNLVNSFNDYLLYDERKGRILHTRYLNKAQFMEMWRFHFNRLRPDLSNSQHQQMLTSLKASRYIQGYLRSANIRELGRCYNMSIANFPDERAQEIYLNQLNYVSPAAGQPVGFKMTSWEDATRNAIYVKRVLGKIASFGLHYPYFALEYTQEQKAQLEEQTYQYFKTLLTS</sequence>
<keyword evidence="2" id="KW-1185">Reference proteome</keyword>
<evidence type="ECO:0000313" key="2">
    <source>
        <dbReference type="Proteomes" id="UP001162131"/>
    </source>
</evidence>
<organism evidence="1 2">
    <name type="scientific">Blepharisma stoltei</name>
    <dbReference type="NCBI Taxonomy" id="1481888"/>
    <lineage>
        <taxon>Eukaryota</taxon>
        <taxon>Sar</taxon>
        <taxon>Alveolata</taxon>
        <taxon>Ciliophora</taxon>
        <taxon>Postciliodesmatophora</taxon>
        <taxon>Heterotrichea</taxon>
        <taxon>Heterotrichida</taxon>
        <taxon>Blepharismidae</taxon>
        <taxon>Blepharisma</taxon>
    </lineage>
</organism>
<comment type="caution">
    <text evidence="1">The sequence shown here is derived from an EMBL/GenBank/DDBJ whole genome shotgun (WGS) entry which is preliminary data.</text>
</comment>
<reference evidence="1" key="1">
    <citation type="submission" date="2021-09" db="EMBL/GenBank/DDBJ databases">
        <authorList>
            <consortium name="AG Swart"/>
            <person name="Singh M."/>
            <person name="Singh A."/>
            <person name="Seah K."/>
            <person name="Emmerich C."/>
        </authorList>
    </citation>
    <scope>NUCLEOTIDE SEQUENCE</scope>
    <source>
        <strain evidence="1">ATCC30299</strain>
    </source>
</reference>
<dbReference type="Proteomes" id="UP001162131">
    <property type="component" value="Unassembled WGS sequence"/>
</dbReference>
<accession>A0AAU9IX91</accession>
<proteinExistence type="predicted"/>
<dbReference type="AlphaFoldDB" id="A0AAU9IX91"/>